<keyword evidence="3" id="KW-1185">Reference proteome</keyword>
<evidence type="ECO:0000256" key="1">
    <source>
        <dbReference type="SAM" id="SignalP"/>
    </source>
</evidence>
<dbReference type="InterPro" id="IPR042268">
    <property type="entry name" value="BamC_C"/>
</dbReference>
<organism evidence="2 3">
    <name type="scientific">Biformimicrobium ophioploci</name>
    <dbReference type="NCBI Taxonomy" id="3036711"/>
    <lineage>
        <taxon>Bacteria</taxon>
        <taxon>Pseudomonadati</taxon>
        <taxon>Pseudomonadota</taxon>
        <taxon>Gammaproteobacteria</taxon>
        <taxon>Cellvibrionales</taxon>
        <taxon>Microbulbiferaceae</taxon>
        <taxon>Biformimicrobium</taxon>
    </lineage>
</organism>
<dbReference type="Pfam" id="PF06804">
    <property type="entry name" value="Lipoprotein_18"/>
    <property type="match status" value="1"/>
</dbReference>
<keyword evidence="1" id="KW-0732">Signal</keyword>
<feature type="signal peptide" evidence="1">
    <location>
        <begin position="1"/>
        <end position="21"/>
    </location>
</feature>
<proteinExistence type="predicted"/>
<dbReference type="InterPro" id="IPR010653">
    <property type="entry name" value="NlpB/DapX"/>
</dbReference>
<evidence type="ECO:0000313" key="3">
    <source>
        <dbReference type="Proteomes" id="UP001224392"/>
    </source>
</evidence>
<dbReference type="EMBL" id="BSYJ01000003">
    <property type="protein sequence ID" value="GMG87216.1"/>
    <property type="molecule type" value="Genomic_DNA"/>
</dbReference>
<dbReference type="Gene3D" id="3.30.310.170">
    <property type="entry name" value="Outer membrane protein assembly factor BamC"/>
    <property type="match status" value="1"/>
</dbReference>
<gene>
    <name evidence="2" type="primary">bamC</name>
    <name evidence="2" type="ORF">MNKW57_15370</name>
</gene>
<feature type="chain" id="PRO_5046378683" evidence="1">
    <location>
        <begin position="22"/>
        <end position="387"/>
    </location>
</feature>
<accession>A0ABQ6LYQ5</accession>
<dbReference type="PROSITE" id="PS51257">
    <property type="entry name" value="PROKAR_LIPOPROTEIN"/>
    <property type="match status" value="1"/>
</dbReference>
<name>A0ABQ6LYQ5_9GAMM</name>
<comment type="caution">
    <text evidence="2">The sequence shown here is derived from an EMBL/GenBank/DDBJ whole genome shotgun (WGS) entry which is preliminary data.</text>
</comment>
<reference evidence="2 3" key="1">
    <citation type="submission" date="2023-04" db="EMBL/GenBank/DDBJ databases">
        <title>Marinobulbifer ophiurae gen. nov., sp. Nov., isolate from tissue of brittle star Ophioplocus japonicus.</title>
        <authorList>
            <person name="Kawano K."/>
            <person name="Sawayama S."/>
            <person name="Nakagawa S."/>
        </authorList>
    </citation>
    <scope>NUCLEOTIDE SEQUENCE [LARGE SCALE GENOMIC DNA]</scope>
    <source>
        <strain evidence="2 3">NKW57</strain>
    </source>
</reference>
<dbReference type="RefSeq" id="WP_285763852.1">
    <property type="nucleotide sequence ID" value="NZ_BSYJ01000003.1"/>
</dbReference>
<sequence length="387" mass="42985">MKRILTSAALAALAVSTSGCGALFGEEGLFRDKSNDYLRASTLPPLALPAGVETAAQEELYEVPLVADQSRQAEDFEVPRPQPLAVNVMIDRVKIQKLGTSRWVLVNQPPEEVWPQVRYFLSSAKLPLAAADASAGTLETGWLRFKDDTANKDKYRLQIEEGVQPDTTEIHVLHHSVSNDMPDSVRVDWPRKSDNPEREGWMIDELSSSLATTDAGGAASASLVARAIGGNTANKVRLAEPRGQEPYLAMALRMRRAWATVSHSLNNGAFRTHLDDSDIHIFYVSYDESRLSEEEDGWFSGVFRRDNKEIPADTNLTLPELLANIDPEAMLAVPEQDVKTQRDIPGYIVFMYQGTSNIEVRVRDTRGMPISRNKAAKLLSEIRRNLI</sequence>
<evidence type="ECO:0000313" key="2">
    <source>
        <dbReference type="EMBL" id="GMG87216.1"/>
    </source>
</evidence>
<dbReference type="Proteomes" id="UP001224392">
    <property type="component" value="Unassembled WGS sequence"/>
</dbReference>
<protein>
    <submittedName>
        <fullName evidence="2">Outer membrane protein assembly factor BamC</fullName>
    </submittedName>
</protein>